<dbReference type="Gene3D" id="1.20.58.320">
    <property type="entry name" value="TPR-like"/>
    <property type="match status" value="1"/>
</dbReference>
<proteinExistence type="predicted"/>
<sequence>MSEAEIESVLAFWFAEGRDAQWFERDEAFDRAVGGALGALHERAAAGELDHWAAEPEGALALVVLLDQVPRNLFRGTPRAFATDARALAVCRAALAAGHDAALADDRRRIFLYLPLEHSEDLADQERCVALCARLSNPDWLSYAERHRDVIARFGRFPHRNALLGRATTEAEAAFLQQPGSSF</sequence>
<dbReference type="Pfam" id="PF06041">
    <property type="entry name" value="DUF924"/>
    <property type="match status" value="1"/>
</dbReference>
<protein>
    <submittedName>
        <fullName evidence="1">Uncharacterized conserved protein, DUF924 family</fullName>
    </submittedName>
</protein>
<dbReference type="SUPFAM" id="SSF48452">
    <property type="entry name" value="TPR-like"/>
    <property type="match status" value="1"/>
</dbReference>
<dbReference type="EMBL" id="FWZX01000013">
    <property type="protein sequence ID" value="SMF38702.1"/>
    <property type="molecule type" value="Genomic_DNA"/>
</dbReference>
<accession>A0A1Y6C6G3</accession>
<dbReference type="RefSeq" id="WP_085123740.1">
    <property type="nucleotide sequence ID" value="NZ_FWZX01000013.1"/>
</dbReference>
<dbReference type="InterPro" id="IPR010323">
    <property type="entry name" value="DUF924"/>
</dbReference>
<reference evidence="1 2" key="1">
    <citation type="submission" date="2017-04" db="EMBL/GenBank/DDBJ databases">
        <authorList>
            <person name="Afonso C.L."/>
            <person name="Miller P.J."/>
            <person name="Scott M.A."/>
            <person name="Spackman E."/>
            <person name="Goraichik I."/>
            <person name="Dimitrov K.M."/>
            <person name="Suarez D.L."/>
            <person name="Swayne D.E."/>
        </authorList>
    </citation>
    <scope>NUCLEOTIDE SEQUENCE [LARGE SCALE GENOMIC DNA]</scope>
    <source>
        <strain evidence="1 2">USBA 355</strain>
    </source>
</reference>
<dbReference type="STRING" id="560819.SAMN05428998_11361"/>
<dbReference type="InterPro" id="IPR011990">
    <property type="entry name" value="TPR-like_helical_dom_sf"/>
</dbReference>
<dbReference type="Proteomes" id="UP000192917">
    <property type="component" value="Unassembled WGS sequence"/>
</dbReference>
<keyword evidence="2" id="KW-1185">Reference proteome</keyword>
<name>A0A1Y6C6G3_9PROT</name>
<organism evidence="1 2">
    <name type="scientific">Tistlia consotensis USBA 355</name>
    <dbReference type="NCBI Taxonomy" id="560819"/>
    <lineage>
        <taxon>Bacteria</taxon>
        <taxon>Pseudomonadati</taxon>
        <taxon>Pseudomonadota</taxon>
        <taxon>Alphaproteobacteria</taxon>
        <taxon>Rhodospirillales</taxon>
        <taxon>Rhodovibrionaceae</taxon>
        <taxon>Tistlia</taxon>
    </lineage>
</organism>
<evidence type="ECO:0000313" key="2">
    <source>
        <dbReference type="Proteomes" id="UP000192917"/>
    </source>
</evidence>
<dbReference type="Gene3D" id="1.25.40.10">
    <property type="entry name" value="Tetratricopeptide repeat domain"/>
    <property type="match status" value="1"/>
</dbReference>
<dbReference type="AlphaFoldDB" id="A0A1Y6C6G3"/>
<gene>
    <name evidence="1" type="ORF">SAMN05428998_11361</name>
</gene>
<evidence type="ECO:0000313" key="1">
    <source>
        <dbReference type="EMBL" id="SMF38702.1"/>
    </source>
</evidence>